<accession>A0A8B6H5Q4</accession>
<sequence>MVLKDMLLLLSLLVSFQSTIRAETKIRQIATYQAELYPEYCNPFDGFGTVCSPYEFRASYVADAVKSSLVDTDVVCLQGVYYDVDLDTIVRGTEKLFPYSFSFNHDAMTGSYEKSTHAPCSDDDREGVEQVAACEDHECHSETERDEYIGCMEDSCKVNGTKSISDVFLELSDTCVACIFLGTKRNAMDCLKLQYAVNPTGLVVLSKHNITDFETGEYPHKHELVRHGFLRVKIKYIGNVVCTVMQSNLGEKYIDITETTHSYAEKNLEEAKFLVQKTNGPENVIIAGCLNTSPLLTKGTVAPQFPYSMDEFKSAGFRDPISESYSGEYASCTYCFSDDYAKEKFDLQGYDGYIFDHVLVRGYHVISEKTFHSAGSSKINLRVIMHEPAQGDDFRAISAHFCVRVYIEVADEDWLPNV</sequence>
<keyword evidence="3" id="KW-1185">Reference proteome</keyword>
<dbReference type="Gene3D" id="3.60.10.10">
    <property type="entry name" value="Endonuclease/exonuclease/phosphatase"/>
    <property type="match status" value="1"/>
</dbReference>
<evidence type="ECO:0000313" key="3">
    <source>
        <dbReference type="Proteomes" id="UP000596742"/>
    </source>
</evidence>
<feature type="signal peptide" evidence="1">
    <location>
        <begin position="1"/>
        <end position="22"/>
    </location>
</feature>
<dbReference type="Proteomes" id="UP000596742">
    <property type="component" value="Unassembled WGS sequence"/>
</dbReference>
<keyword evidence="1" id="KW-0732">Signal</keyword>
<comment type="caution">
    <text evidence="2">The sequence shown here is derived from an EMBL/GenBank/DDBJ whole genome shotgun (WGS) entry which is preliminary data.</text>
</comment>
<dbReference type="AlphaFoldDB" id="A0A8B6H5Q4"/>
<evidence type="ECO:0008006" key="4">
    <source>
        <dbReference type="Google" id="ProtNLM"/>
    </source>
</evidence>
<evidence type="ECO:0000256" key="1">
    <source>
        <dbReference type="SAM" id="SignalP"/>
    </source>
</evidence>
<reference evidence="2" key="1">
    <citation type="submission" date="2018-11" db="EMBL/GenBank/DDBJ databases">
        <authorList>
            <person name="Alioto T."/>
            <person name="Alioto T."/>
        </authorList>
    </citation>
    <scope>NUCLEOTIDE SEQUENCE</scope>
</reference>
<evidence type="ECO:0000313" key="2">
    <source>
        <dbReference type="EMBL" id="VDI74623.1"/>
    </source>
</evidence>
<feature type="chain" id="PRO_5032876395" description="Endonuclease/exonuclease/phosphatase domain-containing protein" evidence="1">
    <location>
        <begin position="23"/>
        <end position="418"/>
    </location>
</feature>
<protein>
    <recommendedName>
        <fullName evidence="4">Endonuclease/exonuclease/phosphatase domain-containing protein</fullName>
    </recommendedName>
</protein>
<dbReference type="SUPFAM" id="SSF56219">
    <property type="entry name" value="DNase I-like"/>
    <property type="match status" value="1"/>
</dbReference>
<name>A0A8B6H5Q4_MYTGA</name>
<proteinExistence type="predicted"/>
<dbReference type="InterPro" id="IPR036691">
    <property type="entry name" value="Endo/exonu/phosph_ase_sf"/>
</dbReference>
<gene>
    <name evidence="2" type="ORF">MGAL_10B024041</name>
</gene>
<organism evidence="2 3">
    <name type="scientific">Mytilus galloprovincialis</name>
    <name type="common">Mediterranean mussel</name>
    <dbReference type="NCBI Taxonomy" id="29158"/>
    <lineage>
        <taxon>Eukaryota</taxon>
        <taxon>Metazoa</taxon>
        <taxon>Spiralia</taxon>
        <taxon>Lophotrochozoa</taxon>
        <taxon>Mollusca</taxon>
        <taxon>Bivalvia</taxon>
        <taxon>Autobranchia</taxon>
        <taxon>Pteriomorphia</taxon>
        <taxon>Mytilida</taxon>
        <taxon>Mytiloidea</taxon>
        <taxon>Mytilidae</taxon>
        <taxon>Mytilinae</taxon>
        <taxon>Mytilus</taxon>
    </lineage>
</organism>
<dbReference type="EMBL" id="UYJE01009578">
    <property type="protein sequence ID" value="VDI74623.1"/>
    <property type="molecule type" value="Genomic_DNA"/>
</dbReference>
<dbReference type="OrthoDB" id="6049139at2759"/>